<dbReference type="AlphaFoldDB" id="A0A1A5YA30"/>
<sequence length="237" mass="24813">MRLRRGRLLAVLIAAAGLALWAALAILQPGPGTRLTLVEAERKVLSQYDGSIVEMTPKGSAYILQLKSEQGLYELTVEGTPAQITGIRSLETYPSKEPAGSQPPQPTDEVPGTASPTAAPSPTPDSGTETPVSSPPSSPPVPSQAATAKPSATPEPSSPSAKPTSNPAILISEEKAVALALKKVPGTVKDVDKENEGGRWYYFVEIETKDGREADVQVNAASGAIVSVTWDDDDDDD</sequence>
<feature type="compositionally biased region" description="Low complexity" evidence="1">
    <location>
        <begin position="143"/>
        <end position="165"/>
    </location>
</feature>
<dbReference type="EMBL" id="LYPA01000080">
    <property type="protein sequence ID" value="OBR62240.1"/>
    <property type="molecule type" value="Genomic_DNA"/>
</dbReference>
<name>A0A1A5YA30_9BACL</name>
<comment type="caution">
    <text evidence="3">The sequence shown here is derived from an EMBL/GenBank/DDBJ whole genome shotgun (WGS) entry which is preliminary data.</text>
</comment>
<dbReference type="Gene3D" id="3.10.450.40">
    <property type="match status" value="1"/>
</dbReference>
<reference evidence="3 4" key="1">
    <citation type="submission" date="2016-05" db="EMBL/GenBank/DDBJ databases">
        <title>Paenibacillus oryzae. sp. nov., isolated from the rice root.</title>
        <authorList>
            <person name="Zhang J."/>
            <person name="Zhang X."/>
        </authorList>
    </citation>
    <scope>NUCLEOTIDE SEQUENCE [LARGE SCALE GENOMIC DNA]</scope>
    <source>
        <strain evidence="3 4">1DrF-4</strain>
    </source>
</reference>
<evidence type="ECO:0000256" key="1">
    <source>
        <dbReference type="SAM" id="MobiDB-lite"/>
    </source>
</evidence>
<proteinExistence type="predicted"/>
<dbReference type="Proteomes" id="UP000092024">
    <property type="component" value="Unassembled WGS sequence"/>
</dbReference>
<organism evidence="3 4">
    <name type="scientific">Paenibacillus oryzae</name>
    <dbReference type="NCBI Taxonomy" id="1844972"/>
    <lineage>
        <taxon>Bacteria</taxon>
        <taxon>Bacillati</taxon>
        <taxon>Bacillota</taxon>
        <taxon>Bacilli</taxon>
        <taxon>Bacillales</taxon>
        <taxon>Paenibacillaceae</taxon>
        <taxon>Paenibacillus</taxon>
    </lineage>
</organism>
<feature type="domain" description="PepSY" evidence="2">
    <location>
        <begin position="171"/>
        <end position="228"/>
    </location>
</feature>
<evidence type="ECO:0000259" key="2">
    <source>
        <dbReference type="Pfam" id="PF03413"/>
    </source>
</evidence>
<feature type="region of interest" description="Disordered" evidence="1">
    <location>
        <begin position="93"/>
        <end position="169"/>
    </location>
</feature>
<feature type="compositionally biased region" description="Pro residues" evidence="1">
    <location>
        <begin position="133"/>
        <end position="142"/>
    </location>
</feature>
<dbReference type="Pfam" id="PF03413">
    <property type="entry name" value="PepSY"/>
    <property type="match status" value="1"/>
</dbReference>
<dbReference type="STRING" id="1844972.A7K91_01010"/>
<evidence type="ECO:0000313" key="3">
    <source>
        <dbReference type="EMBL" id="OBR62240.1"/>
    </source>
</evidence>
<feature type="compositionally biased region" description="Low complexity" evidence="1">
    <location>
        <begin position="111"/>
        <end position="132"/>
    </location>
</feature>
<dbReference type="OrthoDB" id="2476750at2"/>
<protein>
    <recommendedName>
        <fullName evidence="2">PepSY domain-containing protein</fullName>
    </recommendedName>
</protein>
<gene>
    <name evidence="3" type="ORF">A7K91_01010</name>
</gene>
<dbReference type="InterPro" id="IPR025711">
    <property type="entry name" value="PepSY"/>
</dbReference>
<accession>A0A1A5YA30</accession>
<dbReference type="RefSeq" id="WP_068687099.1">
    <property type="nucleotide sequence ID" value="NZ_LYPA01000080.1"/>
</dbReference>
<keyword evidence="4" id="KW-1185">Reference proteome</keyword>
<evidence type="ECO:0000313" key="4">
    <source>
        <dbReference type="Proteomes" id="UP000092024"/>
    </source>
</evidence>